<dbReference type="AlphaFoldDB" id="A0A6J4J4C8"/>
<evidence type="ECO:0000256" key="1">
    <source>
        <dbReference type="SAM" id="MobiDB-lite"/>
    </source>
</evidence>
<proteinExistence type="predicted"/>
<sequence length="279" mass="29336">MVAAMERSSGHRRREAWEPSEDGRAPKGPAMWGICGRWRPAALGLVLLVVLGCTPLDGGNDVVRPRDTRAAIPTITALPASSSSPTIVPSVAIQLSATPATPVTPVTPVTPTFIPTQPPTATRAEVIYAGEEGLHLRAAPNEAKIATFLKGSLLTIRGTPRDAGGFRWWPVDTAVGWVAEGSSDPSQPVWLAPLEGSGLGIGRTAQVVYGGGDGLNLRRAPGPGSEKIATLLKPSSLVVVDGPRTVDGVRWWMVQVGPGWIAEGALDVSQPRWLKFVSS</sequence>
<feature type="region of interest" description="Disordered" evidence="1">
    <location>
        <begin position="1"/>
        <end position="29"/>
    </location>
</feature>
<reference evidence="2" key="1">
    <citation type="submission" date="2020-02" db="EMBL/GenBank/DDBJ databases">
        <authorList>
            <person name="Meier V. D."/>
        </authorList>
    </citation>
    <scope>NUCLEOTIDE SEQUENCE</scope>
    <source>
        <strain evidence="2">AVDCRST_MAG26</strain>
    </source>
</reference>
<evidence type="ECO:0008006" key="3">
    <source>
        <dbReference type="Google" id="ProtNLM"/>
    </source>
</evidence>
<name>A0A6J4J4C8_9CHLR</name>
<organism evidence="2">
    <name type="scientific">uncultured Chloroflexia bacterium</name>
    <dbReference type="NCBI Taxonomy" id="1672391"/>
    <lineage>
        <taxon>Bacteria</taxon>
        <taxon>Bacillati</taxon>
        <taxon>Chloroflexota</taxon>
        <taxon>Chloroflexia</taxon>
        <taxon>environmental samples</taxon>
    </lineage>
</organism>
<dbReference type="EMBL" id="CADCTK010000612">
    <property type="protein sequence ID" value="CAA9267599.1"/>
    <property type="molecule type" value="Genomic_DNA"/>
</dbReference>
<protein>
    <recommendedName>
        <fullName evidence="3">SH3b domain-containing protein</fullName>
    </recommendedName>
</protein>
<feature type="compositionally biased region" description="Basic and acidic residues" evidence="1">
    <location>
        <begin position="15"/>
        <end position="25"/>
    </location>
</feature>
<accession>A0A6J4J4C8</accession>
<evidence type="ECO:0000313" key="2">
    <source>
        <dbReference type="EMBL" id="CAA9267599.1"/>
    </source>
</evidence>
<gene>
    <name evidence="2" type="ORF">AVDCRST_MAG26-2648</name>
</gene>